<dbReference type="InterPro" id="IPR018707">
    <property type="entry name" value="LpxR"/>
</dbReference>
<dbReference type="Proteomes" id="UP000585050">
    <property type="component" value="Unassembled WGS sequence"/>
</dbReference>
<proteinExistence type="predicted"/>
<dbReference type="Gene3D" id="2.40.128.140">
    <property type="entry name" value="Outer membrane protein"/>
    <property type="match status" value="1"/>
</dbReference>
<gene>
    <name evidence="2" type="ORF">HGP29_22630</name>
</gene>
<sequence length="368" mass="42205">MLKNYYFLIVLLFSTITLTYAQDEEKTKGPVYLSINVDEDLFLLKSTDQFYSFGANIRVGFDGLDNNFTNSFLPKLSESHQLFDIGIVHKMYTPRNVSMAEVDSSDIPYCGETYLSIRHNSLSPSSGTALMTQLDVGVVGQISGAEKFQNGFHSAIGNGSIDGWKNQIGNGLYLNYTATILRSFVSNIRFADAFLGARGTMGTMDISFEGFVYLRLGLFNDYFINADRPYSKKSDTSYMNRLKGKGFAKMKFEDVMWSEDPTLREKAVRSWLSRNFRPYQVYMKFISGGILNVYDGEMQGSLISFEHSPYTIDYDLIPKWQHRLMVGVVFNYHFGSLEYTWQRITYQPEDNFPPYYPKWGTVDLHFNI</sequence>
<protein>
    <submittedName>
        <fullName evidence="2">Lipid A deacylase LpxR family protein</fullName>
    </submittedName>
</protein>
<dbReference type="RefSeq" id="WP_168884728.1">
    <property type="nucleotide sequence ID" value="NZ_JABAIL010000009.1"/>
</dbReference>
<feature type="signal peptide" evidence="1">
    <location>
        <begin position="1"/>
        <end position="21"/>
    </location>
</feature>
<dbReference type="EMBL" id="JABAIL010000009">
    <property type="protein sequence ID" value="NLR94015.1"/>
    <property type="molecule type" value="Genomic_DNA"/>
</dbReference>
<dbReference type="AlphaFoldDB" id="A0A7X8SPN9"/>
<keyword evidence="3" id="KW-1185">Reference proteome</keyword>
<dbReference type="InterPro" id="IPR037107">
    <property type="entry name" value="Put_OMP_sf"/>
</dbReference>
<evidence type="ECO:0000313" key="2">
    <source>
        <dbReference type="EMBL" id="NLR94015.1"/>
    </source>
</evidence>
<dbReference type="Pfam" id="PF09982">
    <property type="entry name" value="LpxR"/>
    <property type="match status" value="1"/>
</dbReference>
<keyword evidence="1" id="KW-0732">Signal</keyword>
<organism evidence="2 3">
    <name type="scientific">Flammeovirga agarivorans</name>
    <dbReference type="NCBI Taxonomy" id="2726742"/>
    <lineage>
        <taxon>Bacteria</taxon>
        <taxon>Pseudomonadati</taxon>
        <taxon>Bacteroidota</taxon>
        <taxon>Cytophagia</taxon>
        <taxon>Cytophagales</taxon>
        <taxon>Flammeovirgaceae</taxon>
        <taxon>Flammeovirga</taxon>
    </lineage>
</organism>
<reference evidence="2 3" key="1">
    <citation type="submission" date="2020-04" db="EMBL/GenBank/DDBJ databases">
        <title>Flammeovirga sp. SR4, a novel species isolated from seawater.</title>
        <authorList>
            <person name="Wang X."/>
        </authorList>
    </citation>
    <scope>NUCLEOTIDE SEQUENCE [LARGE SCALE GENOMIC DNA]</scope>
    <source>
        <strain evidence="2 3">SR4</strain>
    </source>
</reference>
<evidence type="ECO:0000313" key="3">
    <source>
        <dbReference type="Proteomes" id="UP000585050"/>
    </source>
</evidence>
<evidence type="ECO:0000256" key="1">
    <source>
        <dbReference type="SAM" id="SignalP"/>
    </source>
</evidence>
<feature type="chain" id="PRO_5031269513" evidence="1">
    <location>
        <begin position="22"/>
        <end position="368"/>
    </location>
</feature>
<name>A0A7X8SPN9_9BACT</name>
<accession>A0A7X8SPN9</accession>
<comment type="caution">
    <text evidence="2">The sequence shown here is derived from an EMBL/GenBank/DDBJ whole genome shotgun (WGS) entry which is preliminary data.</text>
</comment>